<protein>
    <submittedName>
        <fullName evidence="2">Uncharacterized protein</fullName>
    </submittedName>
</protein>
<keyword evidence="3" id="KW-1185">Reference proteome</keyword>
<keyword evidence="1" id="KW-0812">Transmembrane</keyword>
<evidence type="ECO:0000313" key="2">
    <source>
        <dbReference type="EMBL" id="OXU19535.1"/>
    </source>
</evidence>
<dbReference type="EMBL" id="NNAY01003368">
    <property type="protein sequence ID" value="OXU19535.1"/>
    <property type="molecule type" value="Genomic_DNA"/>
</dbReference>
<evidence type="ECO:0000313" key="3">
    <source>
        <dbReference type="Proteomes" id="UP000215335"/>
    </source>
</evidence>
<proteinExistence type="predicted"/>
<feature type="non-terminal residue" evidence="2">
    <location>
        <position position="1"/>
    </location>
</feature>
<keyword evidence="1" id="KW-0472">Membrane</keyword>
<accession>A0A232EME6</accession>
<evidence type="ECO:0000256" key="1">
    <source>
        <dbReference type="SAM" id="Phobius"/>
    </source>
</evidence>
<dbReference type="AlphaFoldDB" id="A0A232EME6"/>
<reference evidence="2 3" key="1">
    <citation type="journal article" date="2017" name="Curr. Biol.">
        <title>The Evolution of Venom by Co-option of Single-Copy Genes.</title>
        <authorList>
            <person name="Martinson E.O."/>
            <person name="Mrinalini"/>
            <person name="Kelkar Y.D."/>
            <person name="Chang C.H."/>
            <person name="Werren J.H."/>
        </authorList>
    </citation>
    <scope>NUCLEOTIDE SEQUENCE [LARGE SCALE GENOMIC DNA]</scope>
    <source>
        <strain evidence="2 3">Alberta</strain>
        <tissue evidence="2">Whole body</tissue>
    </source>
</reference>
<organism evidence="2 3">
    <name type="scientific">Trichomalopsis sarcophagae</name>
    <dbReference type="NCBI Taxonomy" id="543379"/>
    <lineage>
        <taxon>Eukaryota</taxon>
        <taxon>Metazoa</taxon>
        <taxon>Ecdysozoa</taxon>
        <taxon>Arthropoda</taxon>
        <taxon>Hexapoda</taxon>
        <taxon>Insecta</taxon>
        <taxon>Pterygota</taxon>
        <taxon>Neoptera</taxon>
        <taxon>Endopterygota</taxon>
        <taxon>Hymenoptera</taxon>
        <taxon>Apocrita</taxon>
        <taxon>Proctotrupomorpha</taxon>
        <taxon>Chalcidoidea</taxon>
        <taxon>Pteromalidae</taxon>
        <taxon>Pteromalinae</taxon>
        <taxon>Trichomalopsis</taxon>
    </lineage>
</organism>
<keyword evidence="1" id="KW-1133">Transmembrane helix</keyword>
<feature type="transmembrane region" description="Helical" evidence="1">
    <location>
        <begin position="59"/>
        <end position="77"/>
    </location>
</feature>
<name>A0A232EME6_9HYME</name>
<comment type="caution">
    <text evidence="2">The sequence shown here is derived from an EMBL/GenBank/DDBJ whole genome shotgun (WGS) entry which is preliminary data.</text>
</comment>
<gene>
    <name evidence="2" type="ORF">TSAR_012339</name>
</gene>
<dbReference type="Proteomes" id="UP000215335">
    <property type="component" value="Unassembled WGS sequence"/>
</dbReference>
<sequence length="121" mass="13866">SLAQLSINAGKNIVYSARYKIKGGATIVYYVPREEKTWTVHISCKLSPEPKTRVANMRYWLFNFPPVLGILFFFIPAPKCTLFSRRSGGNVQWLLELDWKVVPPLNSRLWCPHNLSNGSRV</sequence>